<dbReference type="NCBIfam" id="TIGR00221">
    <property type="entry name" value="nagA"/>
    <property type="match status" value="1"/>
</dbReference>
<dbReference type="EC" id="3.5.1.25" evidence="8"/>
<dbReference type="Proteomes" id="UP000468591">
    <property type="component" value="Unassembled WGS sequence"/>
</dbReference>
<gene>
    <name evidence="8" type="primary">nagA</name>
    <name evidence="8" type="ORF">GV827_16580</name>
</gene>
<name>A0A6P0CFJ8_9RHOB</name>
<evidence type="ECO:0000256" key="4">
    <source>
        <dbReference type="PIRNR" id="PIRNR038994"/>
    </source>
</evidence>
<keyword evidence="3 4" id="KW-0378">Hydrolase</keyword>
<dbReference type="EMBL" id="JAABNT010000011">
    <property type="protein sequence ID" value="NEK24008.1"/>
    <property type="molecule type" value="Genomic_DNA"/>
</dbReference>
<evidence type="ECO:0000256" key="7">
    <source>
        <dbReference type="PIRSR" id="PIRSR038994-3"/>
    </source>
</evidence>
<dbReference type="PANTHER" id="PTHR11113:SF14">
    <property type="entry name" value="N-ACETYLGLUCOSAMINE-6-PHOSPHATE DEACETYLASE"/>
    <property type="match status" value="1"/>
</dbReference>
<dbReference type="InterPro" id="IPR003764">
    <property type="entry name" value="GlcNAc_6-P_deAcase"/>
</dbReference>
<proteinExistence type="inferred from homology"/>
<evidence type="ECO:0000256" key="1">
    <source>
        <dbReference type="ARBA" id="ARBA00010716"/>
    </source>
</evidence>
<organism evidence="8 9">
    <name type="scientific">Sulfitobacter sediminilitoris</name>
    <dbReference type="NCBI Taxonomy" id="2698830"/>
    <lineage>
        <taxon>Bacteria</taxon>
        <taxon>Pseudomonadati</taxon>
        <taxon>Pseudomonadota</taxon>
        <taxon>Alphaproteobacteria</taxon>
        <taxon>Rhodobacterales</taxon>
        <taxon>Roseobacteraceae</taxon>
        <taxon>Sulfitobacter</taxon>
    </lineage>
</organism>
<dbReference type="SUPFAM" id="SSF51556">
    <property type="entry name" value="Metallo-dependent hydrolases"/>
    <property type="match status" value="1"/>
</dbReference>
<keyword evidence="9" id="KW-1185">Reference proteome</keyword>
<feature type="binding site" evidence="6">
    <location>
        <position position="227"/>
    </location>
    <ligand>
        <name>substrate</name>
    </ligand>
</feature>
<keyword evidence="2 7" id="KW-0479">Metal-binding</keyword>
<evidence type="ECO:0000256" key="2">
    <source>
        <dbReference type="ARBA" id="ARBA00022723"/>
    </source>
</evidence>
<feature type="binding site" evidence="6">
    <location>
        <begin position="219"/>
        <end position="220"/>
    </location>
    <ligand>
        <name>substrate</name>
    </ligand>
</feature>
<feature type="binding site" evidence="7">
    <location>
        <position position="216"/>
    </location>
    <ligand>
        <name>Zn(2+)</name>
        <dbReference type="ChEBI" id="CHEBI:29105"/>
    </ligand>
</feature>
<comment type="caution">
    <text evidence="8">The sequence shown here is derived from an EMBL/GenBank/DDBJ whole genome shotgun (WGS) entry which is preliminary data.</text>
</comment>
<evidence type="ECO:0000256" key="6">
    <source>
        <dbReference type="PIRSR" id="PIRSR038994-2"/>
    </source>
</evidence>
<comment type="cofactor">
    <cofactor evidence="7">
        <name>a divalent metal cation</name>
        <dbReference type="ChEBI" id="CHEBI:60240"/>
    </cofactor>
    <text evidence="7">Binds 1 divalent metal cation per subunit.</text>
</comment>
<dbReference type="GO" id="GO:0006046">
    <property type="term" value="P:N-acetylglucosamine catabolic process"/>
    <property type="evidence" value="ECO:0007669"/>
    <property type="project" value="TreeGrafter"/>
</dbReference>
<dbReference type="RefSeq" id="WP_164354931.1">
    <property type="nucleotide sequence ID" value="NZ_JAABNT010000011.1"/>
</dbReference>
<feature type="binding site" evidence="6">
    <location>
        <position position="251"/>
    </location>
    <ligand>
        <name>substrate</name>
    </ligand>
</feature>
<dbReference type="Gene3D" id="2.30.40.10">
    <property type="entry name" value="Urease, subunit C, domain 1"/>
    <property type="match status" value="1"/>
</dbReference>
<dbReference type="GO" id="GO:0046872">
    <property type="term" value="F:metal ion binding"/>
    <property type="evidence" value="ECO:0007669"/>
    <property type="project" value="UniProtKB-KW"/>
</dbReference>
<feature type="binding site" evidence="6">
    <location>
        <begin position="308"/>
        <end position="310"/>
    </location>
    <ligand>
        <name>substrate</name>
    </ligand>
</feature>
<dbReference type="Gene3D" id="3.20.20.140">
    <property type="entry name" value="Metal-dependent hydrolases"/>
    <property type="match status" value="1"/>
</dbReference>
<sequence>MTLFALVGATIFDGNKLIQDHAVLIDGAAAQIIPAAGLPQYCDRRQLAGGTLMPGFVDLQVNGGGGVMFNADPGLATLETMSAAHRSLGTRAFLPTLITDTPEITAAAISAVEEAIAAKVPGILGLHLEGPHLSVARKGAHDARLIRPMTADDLTTLLSAADRLPNLMITLATESVTSAQITTLTQAGVIVSLGHSDMDYDTAIRAFEAGARCATHLFNAMSQLGSRTPGLVGAALDSGSISTGLIADAIHVHPATIRTALAAKSGPGEIFLVTDAMACAGSDITEFTLNDRTIVREDGRFRLADGTLAGADLSMARALEVMVKDVGDAPGKALARATSIPSRLLRDAQGYGTWPNTLNNLIYLGTDYSVSAATDLL</sequence>
<dbReference type="Pfam" id="PF22643">
    <property type="entry name" value="NagA_N"/>
    <property type="match status" value="1"/>
</dbReference>
<protein>
    <submittedName>
        <fullName evidence="8">N-acetylglucosamine-6-phosphate deacetylase</fullName>
        <ecNumber evidence="8">3.5.1.25</ecNumber>
    </submittedName>
</protein>
<evidence type="ECO:0000313" key="8">
    <source>
        <dbReference type="EMBL" id="NEK24008.1"/>
    </source>
</evidence>
<accession>A0A6P0CFJ8</accession>
<feature type="binding site" evidence="7">
    <location>
        <position position="129"/>
    </location>
    <ligand>
        <name>Zn(2+)</name>
        <dbReference type="ChEBI" id="CHEBI:29105"/>
    </ligand>
</feature>
<dbReference type="AlphaFoldDB" id="A0A6P0CFJ8"/>
<evidence type="ECO:0000256" key="3">
    <source>
        <dbReference type="ARBA" id="ARBA00022801"/>
    </source>
</evidence>
<dbReference type="InterPro" id="IPR011059">
    <property type="entry name" value="Metal-dep_hydrolase_composite"/>
</dbReference>
<evidence type="ECO:0000313" key="9">
    <source>
        <dbReference type="Proteomes" id="UP000468591"/>
    </source>
</evidence>
<dbReference type="GO" id="GO:0008448">
    <property type="term" value="F:N-acetylglucosamine-6-phosphate deacetylase activity"/>
    <property type="evidence" value="ECO:0007669"/>
    <property type="project" value="UniProtKB-EC"/>
</dbReference>
<evidence type="ECO:0000256" key="5">
    <source>
        <dbReference type="PIRSR" id="PIRSR038994-1"/>
    </source>
</evidence>
<feature type="binding site" evidence="7">
    <location>
        <position position="195"/>
    </location>
    <ligand>
        <name>Zn(2+)</name>
        <dbReference type="ChEBI" id="CHEBI:29105"/>
    </ligand>
</feature>
<feature type="binding site" evidence="6">
    <location>
        <position position="140"/>
    </location>
    <ligand>
        <name>substrate</name>
    </ligand>
</feature>
<reference evidence="8 9" key="1">
    <citation type="submission" date="2020-01" db="EMBL/GenBank/DDBJ databases">
        <title>Sulfitobacter sediminilitoris sp. nov., isolated from a tidal flat.</title>
        <authorList>
            <person name="Park S."/>
            <person name="Yoon J.-H."/>
        </authorList>
    </citation>
    <scope>NUCLEOTIDE SEQUENCE [LARGE SCALE GENOMIC DNA]</scope>
    <source>
        <strain evidence="8 9">JBTF-M27</strain>
    </source>
</reference>
<dbReference type="InterPro" id="IPR032466">
    <property type="entry name" value="Metal_Hydrolase"/>
</dbReference>
<comment type="similarity">
    <text evidence="1 4">Belongs to the metallo-dependent hydrolases superfamily. NagA family.</text>
</comment>
<keyword evidence="4" id="KW-0119">Carbohydrate metabolism</keyword>
<dbReference type="SUPFAM" id="SSF51338">
    <property type="entry name" value="Composite domain of metallo-dependent hydrolases"/>
    <property type="match status" value="1"/>
</dbReference>
<dbReference type="PIRSF" id="PIRSF038994">
    <property type="entry name" value="NagA"/>
    <property type="match status" value="1"/>
</dbReference>
<dbReference type="PANTHER" id="PTHR11113">
    <property type="entry name" value="N-ACETYLGLUCOSAMINE-6-PHOSPHATE DEACETYLASE"/>
    <property type="match status" value="1"/>
</dbReference>
<feature type="active site" description="Proton donor/acceptor" evidence="5">
    <location>
        <position position="275"/>
    </location>
</feature>